<sequence length="202" mass="21321">MHAMQYTITLPADYDMDVIRRRVAAKGSLLDDFPDLGLKAYLIRERGREGSPVNEYAPFYLWNGTAGLGRFLWGGSGFGGIVADFGRPTVRHWIGAAATAGPEPAGGPPRTAVRRTGTVPDGADPAGSMARAAAELSALAGTPGLHSAAVALDPHHWELVHFSLWADTAPADLPGDRYQVLHLSAPGLAELTLADRTAGATR</sequence>
<gene>
    <name evidence="1" type="ORF">ACEZDJ_26445</name>
</gene>
<proteinExistence type="predicted"/>
<accession>A0ABV6UTS2</accession>
<evidence type="ECO:0000313" key="2">
    <source>
        <dbReference type="Proteomes" id="UP001592528"/>
    </source>
</evidence>
<protein>
    <submittedName>
        <fullName evidence="1">DUF4865 family protein</fullName>
    </submittedName>
</protein>
<reference evidence="1 2" key="1">
    <citation type="submission" date="2024-09" db="EMBL/GenBank/DDBJ databases">
        <authorList>
            <person name="Lee S.D."/>
        </authorList>
    </citation>
    <scope>NUCLEOTIDE SEQUENCE [LARGE SCALE GENOMIC DNA]</scope>
    <source>
        <strain evidence="1 2">N1-5</strain>
    </source>
</reference>
<name>A0ABV6UTS2_9ACTN</name>
<dbReference type="InterPro" id="IPR032349">
    <property type="entry name" value="DUF4865"/>
</dbReference>
<keyword evidence="2" id="KW-1185">Reference proteome</keyword>
<organism evidence="1 2">
    <name type="scientific">Streptacidiphilus cavernicola</name>
    <dbReference type="NCBI Taxonomy" id="3342716"/>
    <lineage>
        <taxon>Bacteria</taxon>
        <taxon>Bacillati</taxon>
        <taxon>Actinomycetota</taxon>
        <taxon>Actinomycetes</taxon>
        <taxon>Kitasatosporales</taxon>
        <taxon>Streptomycetaceae</taxon>
        <taxon>Streptacidiphilus</taxon>
    </lineage>
</organism>
<comment type="caution">
    <text evidence="1">The sequence shown here is derived from an EMBL/GenBank/DDBJ whole genome shotgun (WGS) entry which is preliminary data.</text>
</comment>
<evidence type="ECO:0000313" key="1">
    <source>
        <dbReference type="EMBL" id="MFC1404833.1"/>
    </source>
</evidence>
<dbReference type="Proteomes" id="UP001592528">
    <property type="component" value="Unassembled WGS sequence"/>
</dbReference>
<dbReference type="Pfam" id="PF16157">
    <property type="entry name" value="DUF4865"/>
    <property type="match status" value="1"/>
</dbReference>
<dbReference type="RefSeq" id="WP_030258203.1">
    <property type="nucleotide sequence ID" value="NZ_JBHEZZ010000017.1"/>
</dbReference>
<dbReference type="EMBL" id="JBHEZZ010000017">
    <property type="protein sequence ID" value="MFC1404833.1"/>
    <property type="molecule type" value="Genomic_DNA"/>
</dbReference>